<keyword evidence="3" id="KW-1185">Reference proteome</keyword>
<feature type="transmembrane region" description="Helical" evidence="1">
    <location>
        <begin position="189"/>
        <end position="207"/>
    </location>
</feature>
<proteinExistence type="predicted"/>
<protein>
    <submittedName>
        <fullName evidence="2">ABC transporter permease</fullName>
    </submittedName>
</protein>
<organism evidence="2 3">
    <name type="scientific">Nocardia arthritidis</name>
    <dbReference type="NCBI Taxonomy" id="228602"/>
    <lineage>
        <taxon>Bacteria</taxon>
        <taxon>Bacillati</taxon>
        <taxon>Actinomycetota</taxon>
        <taxon>Actinomycetes</taxon>
        <taxon>Mycobacteriales</taxon>
        <taxon>Nocardiaceae</taxon>
        <taxon>Nocardia</taxon>
    </lineage>
</organism>
<dbReference type="EMBL" id="CP046172">
    <property type="protein sequence ID" value="QIS16299.1"/>
    <property type="molecule type" value="Genomic_DNA"/>
</dbReference>
<evidence type="ECO:0000256" key="1">
    <source>
        <dbReference type="SAM" id="Phobius"/>
    </source>
</evidence>
<accession>A0A6G9YSK5</accession>
<feature type="transmembrane region" description="Helical" evidence="1">
    <location>
        <begin position="112"/>
        <end position="140"/>
    </location>
</feature>
<reference evidence="2 3" key="1">
    <citation type="journal article" date="2019" name="ACS Chem. Biol.">
        <title>Identification and Mobilization of a Cryptic Antibiotic Biosynthesis Gene Locus from a Human-Pathogenic Nocardia Isolate.</title>
        <authorList>
            <person name="Herisse M."/>
            <person name="Ishida K."/>
            <person name="Porter J.L."/>
            <person name="Howden B."/>
            <person name="Hertweck C."/>
            <person name="Stinear T.P."/>
            <person name="Pidot S.J."/>
        </authorList>
    </citation>
    <scope>NUCLEOTIDE SEQUENCE [LARGE SCALE GENOMIC DNA]</scope>
    <source>
        <strain evidence="2 3">AUSMDU00012717</strain>
    </source>
</reference>
<dbReference type="PANTHER" id="PTHR37305">
    <property type="entry name" value="INTEGRAL MEMBRANE PROTEIN-RELATED"/>
    <property type="match status" value="1"/>
</dbReference>
<keyword evidence="1" id="KW-1133">Transmembrane helix</keyword>
<keyword evidence="1" id="KW-0812">Transmembrane</keyword>
<dbReference type="RefSeq" id="WP_167478402.1">
    <property type="nucleotide sequence ID" value="NZ_CP046172.1"/>
</dbReference>
<feature type="transmembrane region" description="Helical" evidence="1">
    <location>
        <begin position="160"/>
        <end position="182"/>
    </location>
</feature>
<dbReference type="PANTHER" id="PTHR37305:SF1">
    <property type="entry name" value="MEMBRANE PROTEIN"/>
    <property type="match status" value="1"/>
</dbReference>
<feature type="transmembrane region" description="Helical" evidence="1">
    <location>
        <begin position="59"/>
        <end position="91"/>
    </location>
</feature>
<gene>
    <name evidence="2" type="ORF">F5544_42450</name>
</gene>
<evidence type="ECO:0000313" key="3">
    <source>
        <dbReference type="Proteomes" id="UP000503540"/>
    </source>
</evidence>
<dbReference type="KEGG" id="nah:F5544_42450"/>
<dbReference type="AlphaFoldDB" id="A0A6G9YSK5"/>
<dbReference type="Proteomes" id="UP000503540">
    <property type="component" value="Chromosome"/>
</dbReference>
<name>A0A6G9YSK5_9NOCA</name>
<feature type="transmembrane region" description="Helical" evidence="1">
    <location>
        <begin position="240"/>
        <end position="261"/>
    </location>
</feature>
<sequence length="266" mass="28389">MGVLAAERIKLTSTRSPWWCTALTVVFALGISALFGLLLNVSRSAWEKDPSIATEPPRAVNGLAVIGITGAGGIPGFGYILIMILAALAITNEYRFGTIKATFLAMPKRTPVLVTKASMIAVGGALLSAVLTFLSFFILQAVTTAEVGRELSLAHGELDIFYKVPIFVALTVFLAVAVGTLLRQSAGALSLLIVWPVLIEPIVGAFGKYGKNIQVFLPFENAGRFLGTVPDSSYWHWGPWASLIYFAAIVAIVFGAALFVVNKRDA</sequence>
<feature type="transmembrane region" description="Helical" evidence="1">
    <location>
        <begin position="18"/>
        <end position="39"/>
    </location>
</feature>
<keyword evidence="1" id="KW-0472">Membrane</keyword>
<evidence type="ECO:0000313" key="2">
    <source>
        <dbReference type="EMBL" id="QIS16299.1"/>
    </source>
</evidence>